<sequence>MKNSIALPVFSVLLVAISCQPKTAAPPAGYFDPGISMALSAYRHKVIDQVNYALDFVIPEASGEAITATANISFNLQALDFPVLLDFDTTPERISDYKINGNESPVVLEDQHLVIAPGDLVKGKNEIIVSFGVDDFSLNRNEEFLYTLYVPARASKSFPCFDQPNLKATYALSLTIPKSWSAVANGRQQAVIDNGPAKTIQYTKTKPISTYLFAFAAGKFDKIERRIGGRDFVMWHRETDSSKVARNKDIILDLHAKAYDWLENYTGIDYPFEDYEILLIPDFQYGGMEHPGAIWYNASSLFLNDNPTRNQQLRQAQLISHEVAHMWFGNLVTMDWFDDVWLKEVFANFMAEKIIQPDFKDIDLDLIFLSSHYPTAYQIDRSAGSHPIQQELPNLSDAGSLYGSIIYHKAPIVMKHLETTISEKVMQQGLAEYLKTFSFSNATWDDLINILGKTADMDLTDWSRDWIKTAGMPYFSHEFDQSGEASLVIRQTGNKIYKQQLNVELIHGKSRGQRILIESDAASVNIKLDDSEVADTIDFVNLFGSFYEYGYHALNEGSVQWLLQHVNRESQDAKRFVLWMNLWENFLNARVKPLPLMEQLLISCQQETNPRILSYTTSRFQRLYWYHMTRHVALIDADAILTTIWARIKSEESRGIKRQLWNLYSSIARTPGHLDRIYKIWEHKETVAGLTLSEDDFVTLARNLVLLKHAKWQEILAAQPGRISNPDRLRRFKFVTPALSNDSLTRSRFFESLKVEENRNIESWVLDGLSYLHHPTRTKHSVKFIPATLRLVRELQATGDIFFPGRFLDISFNWHVDSEVSNAVTEFLDDNPDYPGTLKNKILQGADVAFRMERVNHLFKDVQ</sequence>
<dbReference type="Pfam" id="PF17900">
    <property type="entry name" value="Peptidase_M1_N"/>
    <property type="match status" value="1"/>
</dbReference>
<dbReference type="Proteomes" id="UP001172083">
    <property type="component" value="Unassembled WGS sequence"/>
</dbReference>
<feature type="signal peptide" evidence="12">
    <location>
        <begin position="1"/>
        <end position="24"/>
    </location>
</feature>
<dbReference type="InterPro" id="IPR050344">
    <property type="entry name" value="Peptidase_M1_aminopeptidases"/>
</dbReference>
<dbReference type="PANTHER" id="PTHR11533:SF174">
    <property type="entry name" value="PUROMYCIN-SENSITIVE AMINOPEPTIDASE-RELATED"/>
    <property type="match status" value="1"/>
</dbReference>
<dbReference type="Pfam" id="PF01433">
    <property type="entry name" value="Peptidase_M1"/>
    <property type="match status" value="1"/>
</dbReference>
<proteinExistence type="inferred from homology"/>
<keyword evidence="16" id="KW-1185">Reference proteome</keyword>
<evidence type="ECO:0000313" key="16">
    <source>
        <dbReference type="Proteomes" id="UP001172083"/>
    </source>
</evidence>
<dbReference type="PANTHER" id="PTHR11533">
    <property type="entry name" value="PROTEASE M1 ZINC METALLOPROTEASE"/>
    <property type="match status" value="1"/>
</dbReference>
<dbReference type="PRINTS" id="PR00756">
    <property type="entry name" value="ALADIPTASE"/>
</dbReference>
<evidence type="ECO:0000256" key="6">
    <source>
        <dbReference type="ARBA" id="ARBA00022438"/>
    </source>
</evidence>
<dbReference type="GO" id="GO:0004177">
    <property type="term" value="F:aminopeptidase activity"/>
    <property type="evidence" value="ECO:0007669"/>
    <property type="project" value="UniProtKB-KW"/>
</dbReference>
<dbReference type="EMBL" id="JAUJEB010000003">
    <property type="protein sequence ID" value="MDN5213377.1"/>
    <property type="molecule type" value="Genomic_DNA"/>
</dbReference>
<name>A0ABT8L8P9_9BACT</name>
<comment type="cofactor">
    <cofactor evidence="2">
        <name>Zn(2+)</name>
        <dbReference type="ChEBI" id="CHEBI:29105"/>
    </cofactor>
</comment>
<dbReference type="Gene3D" id="1.10.390.10">
    <property type="entry name" value="Neutral Protease Domain 2"/>
    <property type="match status" value="1"/>
</dbReference>
<feature type="chain" id="PRO_5045644759" description="Aminopeptidase N" evidence="12">
    <location>
        <begin position="25"/>
        <end position="863"/>
    </location>
</feature>
<dbReference type="Gene3D" id="2.60.40.1730">
    <property type="entry name" value="tricorn interacting facor f3 domain"/>
    <property type="match status" value="1"/>
</dbReference>
<evidence type="ECO:0000256" key="7">
    <source>
        <dbReference type="ARBA" id="ARBA00022670"/>
    </source>
</evidence>
<dbReference type="InterPro" id="IPR001930">
    <property type="entry name" value="Peptidase_M1"/>
</dbReference>
<feature type="domain" description="Aminopeptidase N-like N-terminal" evidence="14">
    <location>
        <begin position="142"/>
        <end position="212"/>
    </location>
</feature>
<keyword evidence="10" id="KW-0862">Zinc</keyword>
<protein>
    <recommendedName>
        <fullName evidence="5">Aminopeptidase N</fullName>
        <ecNumber evidence="4">3.4.11.2</ecNumber>
    </recommendedName>
</protein>
<dbReference type="InterPro" id="IPR014782">
    <property type="entry name" value="Peptidase_M1_dom"/>
</dbReference>
<evidence type="ECO:0000259" key="13">
    <source>
        <dbReference type="Pfam" id="PF01433"/>
    </source>
</evidence>
<keyword evidence="9" id="KW-0378">Hydrolase</keyword>
<evidence type="ECO:0000256" key="5">
    <source>
        <dbReference type="ARBA" id="ARBA00015611"/>
    </source>
</evidence>
<dbReference type="SUPFAM" id="SSF63737">
    <property type="entry name" value="Leukotriene A4 hydrolase N-terminal domain"/>
    <property type="match status" value="1"/>
</dbReference>
<dbReference type="InterPro" id="IPR042097">
    <property type="entry name" value="Aminopeptidase_N-like_N_sf"/>
</dbReference>
<keyword evidence="6 15" id="KW-0031">Aminopeptidase</keyword>
<evidence type="ECO:0000256" key="4">
    <source>
        <dbReference type="ARBA" id="ARBA00012564"/>
    </source>
</evidence>
<keyword evidence="7" id="KW-0645">Protease</keyword>
<keyword evidence="12" id="KW-0732">Signal</keyword>
<evidence type="ECO:0000313" key="15">
    <source>
        <dbReference type="EMBL" id="MDN5213377.1"/>
    </source>
</evidence>
<reference evidence="15" key="1">
    <citation type="submission" date="2023-06" db="EMBL/GenBank/DDBJ databases">
        <title>Genomic of Agaribacillus aureum.</title>
        <authorList>
            <person name="Wang G."/>
        </authorList>
    </citation>
    <scope>NUCLEOTIDE SEQUENCE</scope>
    <source>
        <strain evidence="15">BMA12</strain>
    </source>
</reference>
<gene>
    <name evidence="15" type="ORF">QQ020_15005</name>
</gene>
<keyword evidence="8" id="KW-0479">Metal-binding</keyword>
<evidence type="ECO:0000256" key="9">
    <source>
        <dbReference type="ARBA" id="ARBA00022801"/>
    </source>
</evidence>
<comment type="caution">
    <text evidence="15">The sequence shown here is derived from an EMBL/GenBank/DDBJ whole genome shotgun (WGS) entry which is preliminary data.</text>
</comment>
<feature type="domain" description="Peptidase M1 membrane alanine aminopeptidase" evidence="13">
    <location>
        <begin position="252"/>
        <end position="466"/>
    </location>
</feature>
<accession>A0ABT8L8P9</accession>
<evidence type="ECO:0000256" key="10">
    <source>
        <dbReference type="ARBA" id="ARBA00022833"/>
    </source>
</evidence>
<organism evidence="15 16">
    <name type="scientific">Agaribacillus aureus</name>
    <dbReference type="NCBI Taxonomy" id="3051825"/>
    <lineage>
        <taxon>Bacteria</taxon>
        <taxon>Pseudomonadati</taxon>
        <taxon>Bacteroidota</taxon>
        <taxon>Cytophagia</taxon>
        <taxon>Cytophagales</taxon>
        <taxon>Splendidivirgaceae</taxon>
        <taxon>Agaribacillus</taxon>
    </lineage>
</organism>
<dbReference type="CDD" id="cd09602">
    <property type="entry name" value="M1_APN"/>
    <property type="match status" value="1"/>
</dbReference>
<evidence type="ECO:0000256" key="2">
    <source>
        <dbReference type="ARBA" id="ARBA00001947"/>
    </source>
</evidence>
<dbReference type="InterPro" id="IPR045357">
    <property type="entry name" value="Aminopeptidase_N-like_N"/>
</dbReference>
<dbReference type="PROSITE" id="PS51257">
    <property type="entry name" value="PROKAR_LIPOPROTEIN"/>
    <property type="match status" value="1"/>
</dbReference>
<dbReference type="RefSeq" id="WP_346758717.1">
    <property type="nucleotide sequence ID" value="NZ_JAUJEB010000003.1"/>
</dbReference>
<evidence type="ECO:0000256" key="11">
    <source>
        <dbReference type="ARBA" id="ARBA00023049"/>
    </source>
</evidence>
<evidence type="ECO:0000256" key="3">
    <source>
        <dbReference type="ARBA" id="ARBA00010136"/>
    </source>
</evidence>
<dbReference type="InterPro" id="IPR027268">
    <property type="entry name" value="Peptidase_M4/M1_CTD_sf"/>
</dbReference>
<dbReference type="SUPFAM" id="SSF55486">
    <property type="entry name" value="Metalloproteases ('zincins'), catalytic domain"/>
    <property type="match status" value="1"/>
</dbReference>
<evidence type="ECO:0000256" key="8">
    <source>
        <dbReference type="ARBA" id="ARBA00022723"/>
    </source>
</evidence>
<evidence type="ECO:0000259" key="14">
    <source>
        <dbReference type="Pfam" id="PF17900"/>
    </source>
</evidence>
<keyword evidence="11" id="KW-0482">Metalloprotease</keyword>
<comment type="catalytic activity">
    <reaction evidence="1">
        <text>Release of an N-terminal amino acid, Xaa-|-Yaa- from a peptide, amide or arylamide. Xaa is preferably Ala, but may be most amino acids including Pro (slow action). When a terminal hydrophobic residue is followed by a prolyl residue, the two may be released as an intact Xaa-Pro dipeptide.</text>
        <dbReference type="EC" id="3.4.11.2"/>
    </reaction>
</comment>
<dbReference type="EC" id="3.4.11.2" evidence="4"/>
<evidence type="ECO:0000256" key="12">
    <source>
        <dbReference type="SAM" id="SignalP"/>
    </source>
</evidence>
<comment type="similarity">
    <text evidence="3">Belongs to the peptidase M1 family.</text>
</comment>
<evidence type="ECO:0000256" key="1">
    <source>
        <dbReference type="ARBA" id="ARBA00000098"/>
    </source>
</evidence>